<evidence type="ECO:0000313" key="2">
    <source>
        <dbReference type="EnsemblPlants" id="Bo3g066110.1"/>
    </source>
</evidence>
<protein>
    <submittedName>
        <fullName evidence="2">Uncharacterized protein</fullName>
    </submittedName>
</protein>
<dbReference type="EnsemblPlants" id="Bo3g066110.1">
    <property type="protein sequence ID" value="Bo3g066110.1"/>
    <property type="gene ID" value="Bo3g066110"/>
</dbReference>
<proteinExistence type="predicted"/>
<dbReference type="AlphaFoldDB" id="A0A0D3BB99"/>
<dbReference type="HOGENOM" id="CLU_012390_0_0_1"/>
<dbReference type="Gramene" id="Bo3g066110.1">
    <property type="protein sequence ID" value="Bo3g066110.1"/>
    <property type="gene ID" value="Bo3g066110"/>
</dbReference>
<reference evidence="2" key="2">
    <citation type="submission" date="2015-03" db="UniProtKB">
        <authorList>
            <consortium name="EnsemblPlants"/>
        </authorList>
    </citation>
    <scope>IDENTIFICATION</scope>
</reference>
<organism evidence="2 3">
    <name type="scientific">Brassica oleracea var. oleracea</name>
    <dbReference type="NCBI Taxonomy" id="109376"/>
    <lineage>
        <taxon>Eukaryota</taxon>
        <taxon>Viridiplantae</taxon>
        <taxon>Streptophyta</taxon>
        <taxon>Embryophyta</taxon>
        <taxon>Tracheophyta</taxon>
        <taxon>Spermatophyta</taxon>
        <taxon>Magnoliopsida</taxon>
        <taxon>eudicotyledons</taxon>
        <taxon>Gunneridae</taxon>
        <taxon>Pentapetalae</taxon>
        <taxon>rosids</taxon>
        <taxon>malvids</taxon>
        <taxon>Brassicales</taxon>
        <taxon>Brassicaceae</taxon>
        <taxon>Brassiceae</taxon>
        <taxon>Brassica</taxon>
    </lineage>
</organism>
<feature type="region of interest" description="Disordered" evidence="1">
    <location>
        <begin position="153"/>
        <end position="195"/>
    </location>
</feature>
<sequence length="379" mass="43320">MDSNSYTPCSNFIDLLNSQQDTVYELVDDSVEVSSSQFSVFSSQATQDETPAERKERRSWTPIDDVALISAWLNTSKDPVVANEQRAGAFWKRIAAYFDGKSQAGREKSSSQNETDVLKHAHEIFYNNHKKRFTFEHAWKELRNDEKWCELSSGKTQGNAKRRKCDESAQSSNSHAFETSTGEDEKATIRPPGVKASKGHGLVSLHFKNVQQLFVSWHMVMRQMQLTNISGSVQLLHRRVWKILSKELSIFFGNEYLRRPTPADLQRLLDIGEHHGFPGMIGSIDCMHWEWKNCLTAWKGQYSRGSRKPAIVLEAVASYDLWIWHAFFGPPGTLNDINVLDRSPVFDDIIKGHALQVTYSVNGREYQLAYYLTDGIYLK</sequence>
<dbReference type="Proteomes" id="UP000032141">
    <property type="component" value="Chromosome C3"/>
</dbReference>
<evidence type="ECO:0000256" key="1">
    <source>
        <dbReference type="SAM" id="MobiDB-lite"/>
    </source>
</evidence>
<dbReference type="InterPro" id="IPR006912">
    <property type="entry name" value="Harbinger_derived_prot"/>
</dbReference>
<feature type="compositionally biased region" description="Polar residues" evidence="1">
    <location>
        <begin position="168"/>
        <end position="180"/>
    </location>
</feature>
<reference evidence="2 3" key="1">
    <citation type="journal article" date="2014" name="Genome Biol.">
        <title>Transcriptome and methylome profiling reveals relics of genome dominance in the mesopolyploid Brassica oleracea.</title>
        <authorList>
            <person name="Parkin I.A."/>
            <person name="Koh C."/>
            <person name="Tang H."/>
            <person name="Robinson S.J."/>
            <person name="Kagale S."/>
            <person name="Clarke W.E."/>
            <person name="Town C.D."/>
            <person name="Nixon J."/>
            <person name="Krishnakumar V."/>
            <person name="Bidwell S.L."/>
            <person name="Denoeud F."/>
            <person name="Belcram H."/>
            <person name="Links M.G."/>
            <person name="Just J."/>
            <person name="Clarke C."/>
            <person name="Bender T."/>
            <person name="Huebert T."/>
            <person name="Mason A.S."/>
            <person name="Pires J.C."/>
            <person name="Barker G."/>
            <person name="Moore J."/>
            <person name="Walley P.G."/>
            <person name="Manoli S."/>
            <person name="Batley J."/>
            <person name="Edwards D."/>
            <person name="Nelson M.N."/>
            <person name="Wang X."/>
            <person name="Paterson A.H."/>
            <person name="King G."/>
            <person name="Bancroft I."/>
            <person name="Chalhoub B."/>
            <person name="Sharpe A.G."/>
        </authorList>
    </citation>
    <scope>NUCLEOTIDE SEQUENCE</scope>
    <source>
        <strain evidence="2 3">cv. TO1000</strain>
    </source>
</reference>
<accession>A0A0D3BB99</accession>
<dbReference type="PANTHER" id="PTHR45023:SF4">
    <property type="entry name" value="GLYCINE-RICH PROTEIN-RELATED"/>
    <property type="match status" value="1"/>
</dbReference>
<name>A0A0D3BB99_BRAOL</name>
<evidence type="ECO:0000313" key="3">
    <source>
        <dbReference type="Proteomes" id="UP000032141"/>
    </source>
</evidence>
<dbReference type="Pfam" id="PF04827">
    <property type="entry name" value="Plant_tran"/>
    <property type="match status" value="1"/>
</dbReference>
<dbReference type="STRING" id="109376.A0A0D3BB99"/>
<dbReference type="PANTHER" id="PTHR45023">
    <property type="match status" value="1"/>
</dbReference>
<keyword evidence="3" id="KW-1185">Reference proteome</keyword>